<keyword evidence="8" id="KW-1185">Reference proteome</keyword>
<feature type="domain" description="Cyclic nucleotide-binding" evidence="5">
    <location>
        <begin position="31"/>
        <end position="134"/>
    </location>
</feature>
<reference evidence="7 8" key="1">
    <citation type="submission" date="2019-03" db="EMBL/GenBank/DDBJ databases">
        <title>This is whole genome sequence of Paenibacillus sp MS74 strain.</title>
        <authorList>
            <person name="Trinh H.N."/>
        </authorList>
    </citation>
    <scope>NUCLEOTIDE SEQUENCE [LARGE SCALE GENOMIC DNA]</scope>
    <source>
        <strain evidence="7 8">MS74</strain>
    </source>
</reference>
<keyword evidence="3" id="KW-0010">Activator</keyword>
<evidence type="ECO:0000313" key="7">
    <source>
        <dbReference type="EMBL" id="TDF93729.1"/>
    </source>
</evidence>
<dbReference type="PANTHER" id="PTHR24567:SF74">
    <property type="entry name" value="HTH-TYPE TRANSCRIPTIONAL REGULATOR ARCR"/>
    <property type="match status" value="1"/>
</dbReference>
<feature type="domain" description="HTH crp-type" evidence="6">
    <location>
        <begin position="148"/>
        <end position="213"/>
    </location>
</feature>
<dbReference type="SUPFAM" id="SSF46785">
    <property type="entry name" value="Winged helix' DNA-binding domain"/>
    <property type="match status" value="1"/>
</dbReference>
<dbReference type="InterPro" id="IPR012318">
    <property type="entry name" value="HTH_CRP"/>
</dbReference>
<organism evidence="7 8">
    <name type="scientific">Paenibacillus piri</name>
    <dbReference type="NCBI Taxonomy" id="2547395"/>
    <lineage>
        <taxon>Bacteria</taxon>
        <taxon>Bacillati</taxon>
        <taxon>Bacillota</taxon>
        <taxon>Bacilli</taxon>
        <taxon>Bacillales</taxon>
        <taxon>Paenibacillaceae</taxon>
        <taxon>Paenibacillus</taxon>
    </lineage>
</organism>
<keyword evidence="1" id="KW-0805">Transcription regulation</keyword>
<dbReference type="InterPro" id="IPR018490">
    <property type="entry name" value="cNMP-bd_dom_sf"/>
</dbReference>
<accession>A0A4R5KED0</accession>
<keyword evidence="4" id="KW-0804">Transcription</keyword>
<evidence type="ECO:0000313" key="8">
    <source>
        <dbReference type="Proteomes" id="UP000295636"/>
    </source>
</evidence>
<dbReference type="InterPro" id="IPR014710">
    <property type="entry name" value="RmlC-like_jellyroll"/>
</dbReference>
<keyword evidence="2" id="KW-0238">DNA-binding</keyword>
<gene>
    <name evidence="7" type="ORF">E1757_25335</name>
</gene>
<dbReference type="PROSITE" id="PS50042">
    <property type="entry name" value="CNMP_BINDING_3"/>
    <property type="match status" value="1"/>
</dbReference>
<dbReference type="EMBL" id="SMRT01000015">
    <property type="protein sequence ID" value="TDF93729.1"/>
    <property type="molecule type" value="Genomic_DNA"/>
</dbReference>
<dbReference type="PANTHER" id="PTHR24567">
    <property type="entry name" value="CRP FAMILY TRANSCRIPTIONAL REGULATORY PROTEIN"/>
    <property type="match status" value="1"/>
</dbReference>
<dbReference type="GO" id="GO:0003677">
    <property type="term" value="F:DNA binding"/>
    <property type="evidence" value="ECO:0007669"/>
    <property type="project" value="UniProtKB-KW"/>
</dbReference>
<dbReference type="OrthoDB" id="9776746at2"/>
<evidence type="ECO:0000256" key="1">
    <source>
        <dbReference type="ARBA" id="ARBA00023015"/>
    </source>
</evidence>
<proteinExistence type="predicted"/>
<dbReference type="SMART" id="SM00419">
    <property type="entry name" value="HTH_CRP"/>
    <property type="match status" value="1"/>
</dbReference>
<dbReference type="InterPro" id="IPR036388">
    <property type="entry name" value="WH-like_DNA-bd_sf"/>
</dbReference>
<dbReference type="PROSITE" id="PS51063">
    <property type="entry name" value="HTH_CRP_2"/>
    <property type="match status" value="1"/>
</dbReference>
<dbReference type="SUPFAM" id="SSF51206">
    <property type="entry name" value="cAMP-binding domain-like"/>
    <property type="match status" value="1"/>
</dbReference>
<dbReference type="CDD" id="cd00038">
    <property type="entry name" value="CAP_ED"/>
    <property type="match status" value="1"/>
</dbReference>
<dbReference type="Pfam" id="PF00027">
    <property type="entry name" value="cNMP_binding"/>
    <property type="match status" value="1"/>
</dbReference>
<dbReference type="RefSeq" id="WP_133233453.1">
    <property type="nucleotide sequence ID" value="NZ_SMRT01000015.1"/>
</dbReference>
<dbReference type="InterPro" id="IPR000595">
    <property type="entry name" value="cNMP-bd_dom"/>
</dbReference>
<evidence type="ECO:0000256" key="3">
    <source>
        <dbReference type="ARBA" id="ARBA00023159"/>
    </source>
</evidence>
<dbReference type="InterPro" id="IPR050397">
    <property type="entry name" value="Env_Response_Regulators"/>
</dbReference>
<dbReference type="Gene3D" id="1.10.10.10">
    <property type="entry name" value="Winged helix-like DNA-binding domain superfamily/Winged helix DNA-binding domain"/>
    <property type="match status" value="1"/>
</dbReference>
<dbReference type="Pfam" id="PF13545">
    <property type="entry name" value="HTH_Crp_2"/>
    <property type="match status" value="1"/>
</dbReference>
<dbReference type="InterPro" id="IPR036390">
    <property type="entry name" value="WH_DNA-bd_sf"/>
</dbReference>
<dbReference type="GO" id="GO:0005829">
    <property type="term" value="C:cytosol"/>
    <property type="evidence" value="ECO:0007669"/>
    <property type="project" value="TreeGrafter"/>
</dbReference>
<dbReference type="AlphaFoldDB" id="A0A4R5KED0"/>
<protein>
    <submittedName>
        <fullName evidence="7">Crp/Fnr family transcriptional regulator</fullName>
    </submittedName>
</protein>
<comment type="caution">
    <text evidence="7">The sequence shown here is derived from an EMBL/GenBank/DDBJ whole genome shotgun (WGS) entry which is preliminary data.</text>
</comment>
<sequence length="226" mass="25051">MNHDLQELYDTFPCFRAVSAEEWAAAQPRLKTFPPAAGLFRAEEAAKYALFLIAGTVRISTIAESGREMIANRLSPGDICAFMVLSGLSERDYPGAMTAETEVTALFVEKSSFLRWIQEYAPVRNAVFGNMMDGLIRMSELLTGKIAKPLDARLAELLLRLTSEQQPTIRSTHQQLSAELGSAREVISRVLSRMHKKGWIATGRGRISVLEREALSSFVGDLVTEL</sequence>
<evidence type="ECO:0000256" key="4">
    <source>
        <dbReference type="ARBA" id="ARBA00023163"/>
    </source>
</evidence>
<dbReference type="SMART" id="SM00100">
    <property type="entry name" value="cNMP"/>
    <property type="match status" value="1"/>
</dbReference>
<dbReference type="GO" id="GO:0003700">
    <property type="term" value="F:DNA-binding transcription factor activity"/>
    <property type="evidence" value="ECO:0007669"/>
    <property type="project" value="TreeGrafter"/>
</dbReference>
<evidence type="ECO:0000259" key="5">
    <source>
        <dbReference type="PROSITE" id="PS50042"/>
    </source>
</evidence>
<evidence type="ECO:0000259" key="6">
    <source>
        <dbReference type="PROSITE" id="PS51063"/>
    </source>
</evidence>
<dbReference type="Gene3D" id="2.60.120.10">
    <property type="entry name" value="Jelly Rolls"/>
    <property type="match status" value="1"/>
</dbReference>
<evidence type="ECO:0000256" key="2">
    <source>
        <dbReference type="ARBA" id="ARBA00023125"/>
    </source>
</evidence>
<name>A0A4R5KED0_9BACL</name>
<dbReference type="Proteomes" id="UP000295636">
    <property type="component" value="Unassembled WGS sequence"/>
</dbReference>